<accession>A0A6A6DEP3</accession>
<dbReference type="Proteomes" id="UP000800200">
    <property type="component" value="Unassembled WGS sequence"/>
</dbReference>
<gene>
    <name evidence="1" type="ORF">K469DRAFT_805809</name>
</gene>
<proteinExistence type="predicted"/>
<sequence length="101" mass="10994">MSAIHQKVSHSGQNGMWEGLCSSLTAHGNANAEPSAASFQTPACCSSHCNVTTMEDTLCKVEHPEVMRTKLMHHVSDADNGADWRAYSTEGAGCRRRDDWS</sequence>
<organism evidence="1 2">
    <name type="scientific">Zopfia rhizophila CBS 207.26</name>
    <dbReference type="NCBI Taxonomy" id="1314779"/>
    <lineage>
        <taxon>Eukaryota</taxon>
        <taxon>Fungi</taxon>
        <taxon>Dikarya</taxon>
        <taxon>Ascomycota</taxon>
        <taxon>Pezizomycotina</taxon>
        <taxon>Dothideomycetes</taxon>
        <taxon>Dothideomycetes incertae sedis</taxon>
        <taxon>Zopfiaceae</taxon>
        <taxon>Zopfia</taxon>
    </lineage>
</organism>
<dbReference type="EMBL" id="ML994680">
    <property type="protein sequence ID" value="KAF2177951.1"/>
    <property type="molecule type" value="Genomic_DNA"/>
</dbReference>
<name>A0A6A6DEP3_9PEZI</name>
<dbReference type="AlphaFoldDB" id="A0A6A6DEP3"/>
<reference evidence="1" key="1">
    <citation type="journal article" date="2020" name="Stud. Mycol.">
        <title>101 Dothideomycetes genomes: a test case for predicting lifestyles and emergence of pathogens.</title>
        <authorList>
            <person name="Haridas S."/>
            <person name="Albert R."/>
            <person name="Binder M."/>
            <person name="Bloem J."/>
            <person name="Labutti K."/>
            <person name="Salamov A."/>
            <person name="Andreopoulos B."/>
            <person name="Baker S."/>
            <person name="Barry K."/>
            <person name="Bills G."/>
            <person name="Bluhm B."/>
            <person name="Cannon C."/>
            <person name="Castanera R."/>
            <person name="Culley D."/>
            <person name="Daum C."/>
            <person name="Ezra D."/>
            <person name="Gonzalez J."/>
            <person name="Henrissat B."/>
            <person name="Kuo A."/>
            <person name="Liang C."/>
            <person name="Lipzen A."/>
            <person name="Lutzoni F."/>
            <person name="Magnuson J."/>
            <person name="Mondo S."/>
            <person name="Nolan M."/>
            <person name="Ohm R."/>
            <person name="Pangilinan J."/>
            <person name="Park H.-J."/>
            <person name="Ramirez L."/>
            <person name="Alfaro M."/>
            <person name="Sun H."/>
            <person name="Tritt A."/>
            <person name="Yoshinaga Y."/>
            <person name="Zwiers L.-H."/>
            <person name="Turgeon B."/>
            <person name="Goodwin S."/>
            <person name="Spatafora J."/>
            <person name="Crous P."/>
            <person name="Grigoriev I."/>
        </authorList>
    </citation>
    <scope>NUCLEOTIDE SEQUENCE</scope>
    <source>
        <strain evidence="1">CBS 207.26</strain>
    </source>
</reference>
<evidence type="ECO:0000313" key="2">
    <source>
        <dbReference type="Proteomes" id="UP000800200"/>
    </source>
</evidence>
<protein>
    <submittedName>
        <fullName evidence="1">Uncharacterized protein</fullName>
    </submittedName>
</protein>
<evidence type="ECO:0000313" key="1">
    <source>
        <dbReference type="EMBL" id="KAF2177951.1"/>
    </source>
</evidence>
<keyword evidence="2" id="KW-1185">Reference proteome</keyword>